<dbReference type="AlphaFoldDB" id="A0A6G1TZZ1"/>
<dbReference type="PROSITE" id="PS51257">
    <property type="entry name" value="PROKAR_LIPOPROTEIN"/>
    <property type="match status" value="1"/>
</dbReference>
<accession>A0A6G1TZZ1</accession>
<protein>
    <submittedName>
        <fullName evidence="3">SusF/SusE family outer membrane protein</fullName>
    </submittedName>
</protein>
<dbReference type="Proteomes" id="UP000480425">
    <property type="component" value="Unassembled WGS sequence"/>
</dbReference>
<dbReference type="OrthoDB" id="1100554at2"/>
<evidence type="ECO:0000256" key="1">
    <source>
        <dbReference type="SAM" id="SignalP"/>
    </source>
</evidence>
<evidence type="ECO:0000313" key="3">
    <source>
        <dbReference type="EMBL" id="MQN80884.1"/>
    </source>
</evidence>
<organism evidence="3 4">
    <name type="scientific">Segatella copri</name>
    <dbReference type="NCBI Taxonomy" id="165179"/>
    <lineage>
        <taxon>Bacteria</taxon>
        <taxon>Pseudomonadati</taxon>
        <taxon>Bacteroidota</taxon>
        <taxon>Bacteroidia</taxon>
        <taxon>Bacteroidales</taxon>
        <taxon>Prevotellaceae</taxon>
        <taxon>Segatella</taxon>
    </lineage>
</organism>
<dbReference type="RefSeq" id="WP_153123673.1">
    <property type="nucleotide sequence ID" value="NZ_JBALJY010000030.1"/>
</dbReference>
<feature type="domain" description="SusE outer membrane protein" evidence="2">
    <location>
        <begin position="24"/>
        <end position="151"/>
    </location>
</feature>
<evidence type="ECO:0000259" key="2">
    <source>
        <dbReference type="Pfam" id="PF14292"/>
    </source>
</evidence>
<dbReference type="Pfam" id="PF14292">
    <property type="entry name" value="SusE"/>
    <property type="match status" value="1"/>
</dbReference>
<proteinExistence type="predicted"/>
<evidence type="ECO:0000313" key="4">
    <source>
        <dbReference type="Proteomes" id="UP000480425"/>
    </source>
</evidence>
<gene>
    <name evidence="3" type="ORF">F7D73_07945</name>
</gene>
<feature type="chain" id="PRO_5026147523" evidence="1">
    <location>
        <begin position="22"/>
        <end position="425"/>
    </location>
</feature>
<dbReference type="InterPro" id="IPR025970">
    <property type="entry name" value="SusE"/>
</dbReference>
<sequence>MKNKYIIGALLIGIISLFASCSDDNDSNPTLIQPKEFTLNTPEYANATTIDLEKSTGLELTWSQPKYTADNAPINATYEVQVSPTNSFTVSTDEAAADESGEKVPDYAVLSNTTQKCNISASAEEMDKALVKILKWTEGNVPAEQEMYVRVNAYILEGTNHLNPIASNSVKLNVKPYYIELKDAVPTMWYLVGNMFGAKWANDKNIGVDALPMFLKPNFSYDKKTGAGEIEYTNYFLTGDYNDKAECDGAGFKILPSDFNWDYSMNAILNNEISAKKGTIENRNGGADGGHIVASEAGYYTITINTADNTAKMEKYEGNVTNYGTIQIATSLDDFASDTPMLPYNTEGVENHAWYYVMEVPAGQTVSFKFKIAGSWDTNWGYGAADGAINMYGKCEANGHNIGLAEGKYVISFNDITGAFSIVKL</sequence>
<feature type="signal peptide" evidence="1">
    <location>
        <begin position="1"/>
        <end position="21"/>
    </location>
</feature>
<name>A0A6G1TZZ1_9BACT</name>
<dbReference type="EMBL" id="VZCB01000060">
    <property type="protein sequence ID" value="MQN80884.1"/>
    <property type="molecule type" value="Genomic_DNA"/>
</dbReference>
<dbReference type="Gene3D" id="2.60.40.3620">
    <property type="match status" value="2"/>
</dbReference>
<comment type="caution">
    <text evidence="3">The sequence shown here is derived from an EMBL/GenBank/DDBJ whole genome shotgun (WGS) entry which is preliminary data.</text>
</comment>
<keyword evidence="1" id="KW-0732">Signal</keyword>
<reference evidence="3 4" key="1">
    <citation type="submission" date="2019-09" db="EMBL/GenBank/DDBJ databases">
        <title>Distinct polysaccharide growth profiles of human intestinal Prevotella copri isolates.</title>
        <authorList>
            <person name="Fehlner-Peach H."/>
            <person name="Magnabosco C."/>
            <person name="Raghavan V."/>
            <person name="Scher J.U."/>
            <person name="Tett A."/>
            <person name="Cox L.M."/>
            <person name="Gottsegen C."/>
            <person name="Watters A."/>
            <person name="Wiltshire- Gordon J.D."/>
            <person name="Segata N."/>
            <person name="Bonneau R."/>
            <person name="Littman D.R."/>
        </authorList>
    </citation>
    <scope>NUCLEOTIDE SEQUENCE [LARGE SCALE GENOMIC DNA]</scope>
    <source>
        <strain evidence="4">iA622</strain>
    </source>
</reference>